<dbReference type="AlphaFoldDB" id="A0A165A2J1"/>
<dbReference type="InterPro" id="IPR036910">
    <property type="entry name" value="HMG_box_dom_sf"/>
</dbReference>
<feature type="region of interest" description="Disordered" evidence="4">
    <location>
        <begin position="116"/>
        <end position="156"/>
    </location>
</feature>
<evidence type="ECO:0000313" key="7">
    <source>
        <dbReference type="Proteomes" id="UP000076722"/>
    </source>
</evidence>
<dbReference type="CDD" id="cd01389">
    <property type="entry name" value="HMG-box_ROX1-like"/>
    <property type="match status" value="1"/>
</dbReference>
<feature type="region of interest" description="Disordered" evidence="4">
    <location>
        <begin position="451"/>
        <end position="470"/>
    </location>
</feature>
<evidence type="ECO:0000256" key="2">
    <source>
        <dbReference type="ARBA" id="ARBA00023163"/>
    </source>
</evidence>
<name>A0A165A2J1_9AGAM</name>
<feature type="compositionally biased region" description="Low complexity" evidence="4">
    <location>
        <begin position="132"/>
        <end position="148"/>
    </location>
</feature>
<feature type="region of interest" description="Disordered" evidence="4">
    <location>
        <begin position="186"/>
        <end position="246"/>
    </location>
</feature>
<organism evidence="6 7">
    <name type="scientific">Sistotremastrum niveocremeum HHB9708</name>
    <dbReference type="NCBI Taxonomy" id="1314777"/>
    <lineage>
        <taxon>Eukaryota</taxon>
        <taxon>Fungi</taxon>
        <taxon>Dikarya</taxon>
        <taxon>Basidiomycota</taxon>
        <taxon>Agaricomycotina</taxon>
        <taxon>Agaricomycetes</taxon>
        <taxon>Sistotremastrales</taxon>
        <taxon>Sistotremastraceae</taxon>
        <taxon>Sertulicium</taxon>
        <taxon>Sertulicium niveocremeum</taxon>
    </lineage>
</organism>
<proteinExistence type="predicted"/>
<dbReference type="GO" id="GO:0000122">
    <property type="term" value="P:negative regulation of transcription by RNA polymerase II"/>
    <property type="evidence" value="ECO:0007669"/>
    <property type="project" value="TreeGrafter"/>
</dbReference>
<feature type="domain" description="HMG box" evidence="5">
    <location>
        <begin position="20"/>
        <end position="97"/>
    </location>
</feature>
<dbReference type="GO" id="GO:0000978">
    <property type="term" value="F:RNA polymerase II cis-regulatory region sequence-specific DNA binding"/>
    <property type="evidence" value="ECO:0007669"/>
    <property type="project" value="TreeGrafter"/>
</dbReference>
<evidence type="ECO:0000313" key="6">
    <source>
        <dbReference type="EMBL" id="KZS98396.1"/>
    </source>
</evidence>
<evidence type="ECO:0000256" key="3">
    <source>
        <dbReference type="PROSITE-ProRule" id="PRU00267"/>
    </source>
</evidence>
<evidence type="ECO:0000256" key="1">
    <source>
        <dbReference type="ARBA" id="ARBA00023125"/>
    </source>
</evidence>
<dbReference type="Gene3D" id="1.10.30.10">
    <property type="entry name" value="High mobility group box domain"/>
    <property type="match status" value="1"/>
</dbReference>
<keyword evidence="1 3" id="KW-0238">DNA-binding</keyword>
<sequence>MPPDRPRKARQSLAVKAGNPPRPRNPFIIYRNQVQAEVTSRYQNASGAPPGKKPTMAVISKVIAAQWQNESAEVRAHFTALAQEEKRLHNENHPEYKYRPAKLEEKLEARLKEREAKASIARERELSKQPRRTVSGSSSKSAAVSTPGASLPSYDRDFSSSTAPAFINHAFPSQPQFYTTNYQSPAHEALPTPRASPQSRIASTSAVTLDSSSPFNQSYPSPPVHRTPSLNVPQPTPPRSDLAPFAPDPWPTGPSQFTSLYPGWGNEVAEPAPETSEHDNQPIFNPYLNDFGLHDRGAFTNYEQPLGPAVLEGSGVVGQFRLRGFDATNLTGSESLLVEGNELDIEQLIRHIFPNPVDAVQETAPELPGSREIVEGVEAFNWENVVEWTDALPQFHFSNDEEGQSAAGPIAQPIFDNPLNPGFDPVNAYLRQPSDSSDDWVPHAQYQIPSVEPGPYIPPPAASGSSNRRVAAHWGRLPTPTFHRVASS</sequence>
<gene>
    <name evidence="6" type="ORF">SISNIDRAFT_546350</name>
</gene>
<dbReference type="GO" id="GO:0005634">
    <property type="term" value="C:nucleus"/>
    <property type="evidence" value="ECO:0007669"/>
    <property type="project" value="UniProtKB-UniRule"/>
</dbReference>
<keyword evidence="2" id="KW-0804">Transcription</keyword>
<keyword evidence="7" id="KW-1185">Reference proteome</keyword>
<dbReference type="EMBL" id="KV419395">
    <property type="protein sequence ID" value="KZS98396.1"/>
    <property type="molecule type" value="Genomic_DNA"/>
</dbReference>
<dbReference type="SMART" id="SM00398">
    <property type="entry name" value="HMG"/>
    <property type="match status" value="1"/>
</dbReference>
<dbReference type="PROSITE" id="PS50118">
    <property type="entry name" value="HMG_BOX_2"/>
    <property type="match status" value="1"/>
</dbReference>
<dbReference type="Proteomes" id="UP000076722">
    <property type="component" value="Unassembled WGS sequence"/>
</dbReference>
<protein>
    <recommendedName>
        <fullName evidence="5">HMG box domain-containing protein</fullName>
    </recommendedName>
</protein>
<dbReference type="GO" id="GO:0001228">
    <property type="term" value="F:DNA-binding transcription activator activity, RNA polymerase II-specific"/>
    <property type="evidence" value="ECO:0007669"/>
    <property type="project" value="TreeGrafter"/>
</dbReference>
<dbReference type="InterPro" id="IPR009071">
    <property type="entry name" value="HMG_box_dom"/>
</dbReference>
<feature type="compositionally biased region" description="Polar residues" evidence="4">
    <location>
        <begin position="195"/>
        <end position="219"/>
    </location>
</feature>
<accession>A0A165A2J1</accession>
<dbReference type="OrthoDB" id="6247875at2759"/>
<dbReference type="Pfam" id="PF00505">
    <property type="entry name" value="HMG_box"/>
    <property type="match status" value="1"/>
</dbReference>
<dbReference type="SUPFAM" id="SSF47095">
    <property type="entry name" value="HMG-box"/>
    <property type="match status" value="1"/>
</dbReference>
<reference evidence="6 7" key="1">
    <citation type="journal article" date="2016" name="Mol. Biol. Evol.">
        <title>Comparative Genomics of Early-Diverging Mushroom-Forming Fungi Provides Insights into the Origins of Lignocellulose Decay Capabilities.</title>
        <authorList>
            <person name="Nagy L.G."/>
            <person name="Riley R."/>
            <person name="Tritt A."/>
            <person name="Adam C."/>
            <person name="Daum C."/>
            <person name="Floudas D."/>
            <person name="Sun H."/>
            <person name="Yadav J.S."/>
            <person name="Pangilinan J."/>
            <person name="Larsson K.H."/>
            <person name="Matsuura K."/>
            <person name="Barry K."/>
            <person name="Labutti K."/>
            <person name="Kuo R."/>
            <person name="Ohm R.A."/>
            <person name="Bhattacharya S.S."/>
            <person name="Shirouzu T."/>
            <person name="Yoshinaga Y."/>
            <person name="Martin F.M."/>
            <person name="Grigoriev I.V."/>
            <person name="Hibbett D.S."/>
        </authorList>
    </citation>
    <scope>NUCLEOTIDE SEQUENCE [LARGE SCALE GENOMIC DNA]</scope>
    <source>
        <strain evidence="6 7">HHB9708</strain>
    </source>
</reference>
<dbReference type="InterPro" id="IPR050140">
    <property type="entry name" value="SRY-related_HMG-box_TF-like"/>
</dbReference>
<dbReference type="GO" id="GO:0030154">
    <property type="term" value="P:cell differentiation"/>
    <property type="evidence" value="ECO:0007669"/>
    <property type="project" value="TreeGrafter"/>
</dbReference>
<dbReference type="PANTHER" id="PTHR10270">
    <property type="entry name" value="SOX TRANSCRIPTION FACTOR"/>
    <property type="match status" value="1"/>
</dbReference>
<evidence type="ECO:0000256" key="4">
    <source>
        <dbReference type="SAM" id="MobiDB-lite"/>
    </source>
</evidence>
<dbReference type="PANTHER" id="PTHR10270:SF161">
    <property type="entry name" value="SEX-DETERMINING REGION Y PROTEIN"/>
    <property type="match status" value="1"/>
</dbReference>
<evidence type="ECO:0000259" key="5">
    <source>
        <dbReference type="PROSITE" id="PS50118"/>
    </source>
</evidence>
<keyword evidence="3" id="KW-0539">Nucleus</keyword>
<dbReference type="STRING" id="1314777.A0A165A2J1"/>
<feature type="compositionally biased region" description="Basic and acidic residues" evidence="4">
    <location>
        <begin position="116"/>
        <end position="128"/>
    </location>
</feature>
<feature type="DNA-binding region" description="HMG box" evidence="3">
    <location>
        <begin position="20"/>
        <end position="97"/>
    </location>
</feature>
<feature type="region of interest" description="Disordered" evidence="4">
    <location>
        <begin position="1"/>
        <end position="26"/>
    </location>
</feature>